<evidence type="ECO:0000256" key="6">
    <source>
        <dbReference type="ARBA" id="ARBA00035024"/>
    </source>
</evidence>
<dbReference type="PANTHER" id="PTHR43816">
    <property type="entry name" value="NICOTINAMIDE PHOSPHORIBOSYLTRANSFERASE"/>
    <property type="match status" value="1"/>
</dbReference>
<dbReference type="EC" id="2.4.2.12" evidence="6"/>
<dbReference type="PATRIC" id="fig|886882.15.peg.5746"/>
<evidence type="ECO:0000313" key="12">
    <source>
        <dbReference type="Proteomes" id="UP000006868"/>
    </source>
</evidence>
<dbReference type="GO" id="GO:0009435">
    <property type="term" value="P:NAD+ biosynthetic process"/>
    <property type="evidence" value="ECO:0007669"/>
    <property type="project" value="InterPro"/>
</dbReference>
<dbReference type="Pfam" id="PF18127">
    <property type="entry name" value="NAMPT_N"/>
    <property type="match status" value="1"/>
</dbReference>
<accession>E3EL28</accession>
<dbReference type="OrthoDB" id="394882at2"/>
<dbReference type="InterPro" id="IPR016471">
    <property type="entry name" value="Nicotinamide_PRibTrfase"/>
</dbReference>
<dbReference type="AlphaFoldDB" id="E3EL28"/>
<dbReference type="InterPro" id="IPR041529">
    <property type="entry name" value="DUF5598"/>
</dbReference>
<dbReference type="Pfam" id="PF04095">
    <property type="entry name" value="NAPRTase"/>
    <property type="match status" value="1"/>
</dbReference>
<comment type="pathway">
    <text evidence="5">Cofactor biosynthesis; NAD(+) biosynthesis; nicotinamide D-ribonucleotide from 5-phospho-alpha-D-ribose 1-diphosphate and nicotinamide: step 1/1.</text>
</comment>
<comment type="catalytic activity">
    <reaction evidence="8">
        <text>beta-nicotinamide D-ribonucleotide + diphosphate = 5-phospho-alpha-D-ribose 1-diphosphate + nicotinamide + H(+)</text>
        <dbReference type="Rhea" id="RHEA:16149"/>
        <dbReference type="ChEBI" id="CHEBI:14649"/>
        <dbReference type="ChEBI" id="CHEBI:15378"/>
        <dbReference type="ChEBI" id="CHEBI:17154"/>
        <dbReference type="ChEBI" id="CHEBI:33019"/>
        <dbReference type="ChEBI" id="CHEBI:58017"/>
        <dbReference type="EC" id="2.4.2.12"/>
    </reaction>
    <physiologicalReaction direction="right-to-left" evidence="8">
        <dbReference type="Rhea" id="RHEA:16151"/>
    </physiologicalReaction>
</comment>
<evidence type="ECO:0000256" key="7">
    <source>
        <dbReference type="ARBA" id="ARBA00035036"/>
    </source>
</evidence>
<keyword evidence="4" id="KW-0808">Transferase</keyword>
<comment type="similarity">
    <text evidence="1">Belongs to the NAPRTase family.</text>
</comment>
<feature type="domain" description="Nicotinate/nicotinamide phosphoribosyltransferase" evidence="9">
    <location>
        <begin position="197"/>
        <end position="450"/>
    </location>
</feature>
<proteinExistence type="inferred from homology"/>
<dbReference type="InterPro" id="IPR036068">
    <property type="entry name" value="Nicotinate_pribotase-like_C"/>
</dbReference>
<dbReference type="Gene3D" id="3.20.20.70">
    <property type="entry name" value="Aldolase class I"/>
    <property type="match status" value="1"/>
</dbReference>
<keyword evidence="11" id="KW-0614">Plasmid</keyword>
<dbReference type="HOGENOM" id="CLU_012550_2_0_9"/>
<keyword evidence="3 11" id="KW-0328">Glycosyltransferase</keyword>
<evidence type="ECO:0000313" key="11">
    <source>
        <dbReference type="EMBL" id="ADO59590.2"/>
    </source>
</evidence>
<evidence type="ECO:0000259" key="9">
    <source>
        <dbReference type="Pfam" id="PF04095"/>
    </source>
</evidence>
<dbReference type="eggNOG" id="COG1488">
    <property type="taxonomic scope" value="Bacteria"/>
</dbReference>
<dbReference type="GO" id="GO:0047280">
    <property type="term" value="F:nicotinamide phosphoribosyltransferase activity"/>
    <property type="evidence" value="ECO:0007669"/>
    <property type="project" value="UniProtKB-EC"/>
</dbReference>
<geneLocation type="plasmid" evidence="11 12">
    <name>pSC2</name>
</geneLocation>
<feature type="domain" description="Nicotinamide phosphoribosyltransferase N-terminal" evidence="10">
    <location>
        <begin position="6"/>
        <end position="58"/>
    </location>
</feature>
<evidence type="ECO:0000256" key="2">
    <source>
        <dbReference type="ARBA" id="ARBA00022642"/>
    </source>
</evidence>
<evidence type="ECO:0000256" key="3">
    <source>
        <dbReference type="ARBA" id="ARBA00022676"/>
    </source>
</evidence>
<evidence type="ECO:0000259" key="10">
    <source>
        <dbReference type="Pfam" id="PF18127"/>
    </source>
</evidence>
<sequence>MFLNPALLIDFYKDAHRVQYPEGTEMVYSTWIPRSSRKEGITKVVAFGVQAFVKEYLIDYFNVMFFAQRKEDVVFDYQYTIYFTLINPGNILKLLPAKIEEEIRKVDASHIADLHDLGYLPLKIKAVKEGTLVPIKVPMVTIQNTQKKFFWLTNYVETLFSNQNWLPATDATIAFEYLRIFTKYADLTCDDREHVPFQGHDFSMRGMAGLDASKAGGAGHLLSFKGTDTVLAILHLMQYYQADIAKEIVGTSVKATEHSVMCANGRNERAVINRLISKVHPTGITSIVSDTWDFWHLVKTVYPSLKPVIMERDGKVVIRPDSGNPVLILVGDPNASTEHERKGLIECLWDTFGGTTNQKGFKVLDPHIGAIYGDSITLERAETILHGLMKKGFASSNVVLGIGSYTYQYNTRDTFGFAVKATHVVINGVEHQIFKDPKTDNGMKKSLKGMTVVVEKDGTLEYIDGLNLEEHASYAQVDLLEDMFVDGVLVRDESLSDIRKLLHSQL</sequence>
<dbReference type="KEGG" id="ppm:PPSC2_27165"/>
<dbReference type="InterPro" id="IPR041525">
    <property type="entry name" value="N/Namide_PRibTrfase"/>
</dbReference>
<gene>
    <name evidence="11" type="ORF">PPSC2_27165</name>
</gene>
<dbReference type="SUPFAM" id="SSF51690">
    <property type="entry name" value="Nicotinate/Quinolinate PRTase C-terminal domain-like"/>
    <property type="match status" value="1"/>
</dbReference>
<dbReference type="InterPro" id="IPR013785">
    <property type="entry name" value="Aldolase_TIM"/>
</dbReference>
<evidence type="ECO:0000256" key="1">
    <source>
        <dbReference type="ARBA" id="ARBA00010897"/>
    </source>
</evidence>
<dbReference type="PIRSF" id="PIRSF005943">
    <property type="entry name" value="NMPRT"/>
    <property type="match status" value="1"/>
</dbReference>
<evidence type="ECO:0000256" key="4">
    <source>
        <dbReference type="ARBA" id="ARBA00022679"/>
    </source>
</evidence>
<reference evidence="11 12" key="1">
    <citation type="journal article" date="2011" name="J. Bacteriol.">
        <title>Complete genome sequence of Paenibacillus polymyxa SC2, a strain of plant growth-promoting Rhizobacterium with broad-spectrum antimicrobial activity.</title>
        <authorList>
            <person name="Ma M."/>
            <person name="Wang C."/>
            <person name="Ding Y."/>
            <person name="Li L."/>
            <person name="Shen D."/>
            <person name="Jiang X."/>
            <person name="Guan D."/>
            <person name="Cao F."/>
            <person name="Chen H."/>
            <person name="Feng R."/>
            <person name="Wang X."/>
            <person name="Ge Y."/>
            <person name="Yao L."/>
            <person name="Bing X."/>
            <person name="Yang X."/>
            <person name="Li J."/>
            <person name="Du B."/>
        </authorList>
    </citation>
    <scope>NUCLEOTIDE SEQUENCE [LARGE SCALE GENOMIC DNA]</scope>
    <source>
        <strain evidence="11 12">SC2</strain>
        <plasmid evidence="12">pSC2</plasmid>
    </source>
</reference>
<protein>
    <recommendedName>
        <fullName evidence="7">Nicotinamide phosphoribosyltransferase</fullName>
        <ecNumber evidence="6">2.4.2.12</ecNumber>
    </recommendedName>
</protein>
<evidence type="ECO:0000256" key="8">
    <source>
        <dbReference type="ARBA" id="ARBA00047835"/>
    </source>
</evidence>
<dbReference type="PANTHER" id="PTHR43816:SF1">
    <property type="entry name" value="NICOTINAMIDE PHOSPHORIBOSYLTRANSFERASE"/>
    <property type="match status" value="1"/>
</dbReference>
<dbReference type="EMBL" id="CP002214">
    <property type="protein sequence ID" value="ADO59590.2"/>
    <property type="molecule type" value="Genomic_DNA"/>
</dbReference>
<organism evidence="11 12">
    <name type="scientific">Paenibacillus polymyxa (strain SC2)</name>
    <name type="common">Bacillus polymyxa</name>
    <dbReference type="NCBI Taxonomy" id="886882"/>
    <lineage>
        <taxon>Bacteria</taxon>
        <taxon>Bacillati</taxon>
        <taxon>Bacillota</taxon>
        <taxon>Bacilli</taxon>
        <taxon>Bacillales</taxon>
        <taxon>Paenibacillaceae</taxon>
        <taxon>Paenibacillus</taxon>
    </lineage>
</organism>
<name>E3EL28_PAEPS</name>
<dbReference type="Proteomes" id="UP000006868">
    <property type="component" value="Plasmid pSC2"/>
</dbReference>
<evidence type="ECO:0000256" key="5">
    <source>
        <dbReference type="ARBA" id="ARBA00035007"/>
    </source>
</evidence>
<dbReference type="NCBIfam" id="NF006629">
    <property type="entry name" value="PRK09198.1"/>
    <property type="match status" value="1"/>
</dbReference>
<keyword evidence="2" id="KW-0662">Pyridine nucleotide biosynthesis</keyword>